<dbReference type="Gene3D" id="1.10.1520.10">
    <property type="entry name" value="Ribonuclease III domain"/>
    <property type="match status" value="1"/>
</dbReference>
<name>A0A8J2I470_9PLEO</name>
<dbReference type="PROSITE" id="PS50142">
    <property type="entry name" value="RNASE_3_2"/>
    <property type="match status" value="1"/>
</dbReference>
<dbReference type="GeneID" id="67018842"/>
<organism evidence="2 3">
    <name type="scientific">Alternaria atra</name>
    <dbReference type="NCBI Taxonomy" id="119953"/>
    <lineage>
        <taxon>Eukaryota</taxon>
        <taxon>Fungi</taxon>
        <taxon>Dikarya</taxon>
        <taxon>Ascomycota</taxon>
        <taxon>Pezizomycotina</taxon>
        <taxon>Dothideomycetes</taxon>
        <taxon>Pleosporomycetidae</taxon>
        <taxon>Pleosporales</taxon>
        <taxon>Pleosporineae</taxon>
        <taxon>Pleosporaceae</taxon>
        <taxon>Alternaria</taxon>
        <taxon>Alternaria sect. Ulocladioides</taxon>
    </lineage>
</organism>
<accession>A0A8J2I470</accession>
<reference evidence="2" key="1">
    <citation type="submission" date="2021-05" db="EMBL/GenBank/DDBJ databases">
        <authorList>
            <person name="Stam R."/>
        </authorList>
    </citation>
    <scope>NUCLEOTIDE SEQUENCE</scope>
    <source>
        <strain evidence="2">CS162</strain>
    </source>
</reference>
<evidence type="ECO:0000259" key="1">
    <source>
        <dbReference type="PROSITE" id="PS50142"/>
    </source>
</evidence>
<gene>
    <name evidence="2" type="ORF">ALTATR162_LOCUS6901</name>
</gene>
<dbReference type="SUPFAM" id="SSF69065">
    <property type="entry name" value="RNase III domain-like"/>
    <property type="match status" value="1"/>
</dbReference>
<dbReference type="EMBL" id="CAJRGZ010000019">
    <property type="protein sequence ID" value="CAG5166264.1"/>
    <property type="molecule type" value="Genomic_DNA"/>
</dbReference>
<proteinExistence type="predicted"/>
<dbReference type="InterPro" id="IPR036389">
    <property type="entry name" value="RNase_III_sf"/>
</dbReference>
<comment type="caution">
    <text evidence="2">The sequence shown here is derived from an EMBL/GenBank/DDBJ whole genome shotgun (WGS) entry which is preliminary data.</text>
</comment>
<dbReference type="Pfam" id="PF14622">
    <property type="entry name" value="Ribonucleas_3_3"/>
    <property type="match status" value="1"/>
</dbReference>
<dbReference type="GO" id="GO:0006396">
    <property type="term" value="P:RNA processing"/>
    <property type="evidence" value="ECO:0007669"/>
    <property type="project" value="InterPro"/>
</dbReference>
<evidence type="ECO:0000313" key="3">
    <source>
        <dbReference type="Proteomes" id="UP000676310"/>
    </source>
</evidence>
<dbReference type="AlphaFoldDB" id="A0A8J2I470"/>
<dbReference type="OrthoDB" id="67027at2759"/>
<dbReference type="GO" id="GO:0004525">
    <property type="term" value="F:ribonuclease III activity"/>
    <property type="evidence" value="ECO:0007669"/>
    <property type="project" value="InterPro"/>
</dbReference>
<feature type="domain" description="RNase III" evidence="1">
    <location>
        <begin position="141"/>
        <end position="196"/>
    </location>
</feature>
<dbReference type="RefSeq" id="XP_043170461.1">
    <property type="nucleotide sequence ID" value="XM_043314526.1"/>
</dbReference>
<dbReference type="Proteomes" id="UP000676310">
    <property type="component" value="Unassembled WGS sequence"/>
</dbReference>
<evidence type="ECO:0000313" key="2">
    <source>
        <dbReference type="EMBL" id="CAG5166264.1"/>
    </source>
</evidence>
<dbReference type="CDD" id="cd00593">
    <property type="entry name" value="RIBOc"/>
    <property type="match status" value="1"/>
</dbReference>
<dbReference type="InterPro" id="IPR000999">
    <property type="entry name" value="RNase_III_dom"/>
</dbReference>
<protein>
    <recommendedName>
        <fullName evidence="1">RNase III domain-containing protein</fullName>
    </recommendedName>
</protein>
<keyword evidence="3" id="KW-1185">Reference proteome</keyword>
<sequence length="226" mass="25144">MQVAKPLQHLQHVLTSQGNLTIFMRNSLLNQHNSRLASRQSINTDQFYQLYQIYQTYQIYQPTLPPVIETKALEVEELINYNFSDKRITAEAVQMAAPKIAAIQHSTFDSTGLGSNKRLSVLGNAILAKAECFLKRNEPGTELRNGTLSNDALVRQGYQAGLDRCVIVADSKPAVRPKMVATTFEAVIGAVHHDNGHGAVQRVMKSLDSFDHPLRTGMSQTLHFSP</sequence>